<evidence type="ECO:0000256" key="9">
    <source>
        <dbReference type="SAM" id="SignalP"/>
    </source>
</evidence>
<sequence>MRTTKTLLLGLLAPLAVSAMVPCLNEGGLSYDPMNITAREAKQSLNMLNTRDTITVDLWIHLLVSGPTSADGYVDGTGILNQVAYLQKQYAPWGIQFQVKPISYALNADWAAGIDNDKAEKMRQLHRGDYKSLNIYLVEGATSGVCSLPIANSNPIGQTDLDGDGCFIPLKSGISSTDGTVAHEIGHWFGLLHVFEGGCTGTDYCDDTNAQAGPSYAHEATAGDLNSCPAGDSCPDQPGLDNVFNFMDYTDCAHKFTPCQGGRMITTFNNYRANRAIQAGVLWK</sequence>
<dbReference type="AlphaFoldDB" id="A0A8E2E859"/>
<keyword evidence="8" id="KW-1015">Disulfide bond</keyword>
<evidence type="ECO:0000256" key="5">
    <source>
        <dbReference type="ARBA" id="ARBA00022801"/>
    </source>
</evidence>
<keyword evidence="7" id="KW-0482">Metalloprotease</keyword>
<evidence type="ECO:0000256" key="4">
    <source>
        <dbReference type="ARBA" id="ARBA00022729"/>
    </source>
</evidence>
<feature type="domain" description="Peptidase M43 pregnancy-associated plasma-A" evidence="10">
    <location>
        <begin position="126"/>
        <end position="266"/>
    </location>
</feature>
<dbReference type="OrthoDB" id="536211at2759"/>
<evidence type="ECO:0000256" key="2">
    <source>
        <dbReference type="ARBA" id="ARBA00022670"/>
    </source>
</evidence>
<dbReference type="Gene3D" id="3.40.390.10">
    <property type="entry name" value="Collagenase (Catalytic Domain)"/>
    <property type="match status" value="1"/>
</dbReference>
<dbReference type="InterPro" id="IPR008754">
    <property type="entry name" value="Peptidase_M43"/>
</dbReference>
<evidence type="ECO:0000313" key="11">
    <source>
        <dbReference type="EMBL" id="OCK79132.1"/>
    </source>
</evidence>
<dbReference type="GO" id="GO:0008237">
    <property type="term" value="F:metallopeptidase activity"/>
    <property type="evidence" value="ECO:0007669"/>
    <property type="project" value="UniProtKB-KW"/>
</dbReference>
<evidence type="ECO:0000259" key="10">
    <source>
        <dbReference type="Pfam" id="PF05572"/>
    </source>
</evidence>
<evidence type="ECO:0000256" key="8">
    <source>
        <dbReference type="ARBA" id="ARBA00023157"/>
    </source>
</evidence>
<comment type="similarity">
    <text evidence="1">Belongs to the peptidase M43B family.</text>
</comment>
<dbReference type="InterPro" id="IPR024079">
    <property type="entry name" value="MetalloPept_cat_dom_sf"/>
</dbReference>
<accession>A0A8E2E859</accession>
<evidence type="ECO:0000256" key="3">
    <source>
        <dbReference type="ARBA" id="ARBA00022723"/>
    </source>
</evidence>
<dbReference type="PANTHER" id="PTHR47466:SF1">
    <property type="entry name" value="METALLOPROTEASE MEP1 (AFU_ORTHOLOGUE AFUA_1G07730)-RELATED"/>
    <property type="match status" value="1"/>
</dbReference>
<name>A0A8E2E859_9PEZI</name>
<dbReference type="EMBL" id="KV745021">
    <property type="protein sequence ID" value="OCK79132.1"/>
    <property type="molecule type" value="Genomic_DNA"/>
</dbReference>
<keyword evidence="3" id="KW-0479">Metal-binding</keyword>
<feature type="signal peptide" evidence="9">
    <location>
        <begin position="1"/>
        <end position="19"/>
    </location>
</feature>
<keyword evidence="12" id="KW-1185">Reference proteome</keyword>
<keyword evidence="2" id="KW-0645">Protease</keyword>
<evidence type="ECO:0000313" key="12">
    <source>
        <dbReference type="Proteomes" id="UP000250266"/>
    </source>
</evidence>
<gene>
    <name evidence="11" type="ORF">K432DRAFT_426759</name>
</gene>
<dbReference type="PANTHER" id="PTHR47466">
    <property type="match status" value="1"/>
</dbReference>
<proteinExistence type="inferred from homology"/>
<keyword evidence="5" id="KW-0378">Hydrolase</keyword>
<reference evidence="11 12" key="1">
    <citation type="journal article" date="2016" name="Nat. Commun.">
        <title>Ectomycorrhizal ecology is imprinted in the genome of the dominant symbiotic fungus Cenococcum geophilum.</title>
        <authorList>
            <consortium name="DOE Joint Genome Institute"/>
            <person name="Peter M."/>
            <person name="Kohler A."/>
            <person name="Ohm R.A."/>
            <person name="Kuo A."/>
            <person name="Krutzmann J."/>
            <person name="Morin E."/>
            <person name="Arend M."/>
            <person name="Barry K.W."/>
            <person name="Binder M."/>
            <person name="Choi C."/>
            <person name="Clum A."/>
            <person name="Copeland A."/>
            <person name="Grisel N."/>
            <person name="Haridas S."/>
            <person name="Kipfer T."/>
            <person name="LaButti K."/>
            <person name="Lindquist E."/>
            <person name="Lipzen A."/>
            <person name="Maire R."/>
            <person name="Meier B."/>
            <person name="Mihaltcheva S."/>
            <person name="Molinier V."/>
            <person name="Murat C."/>
            <person name="Poggeler S."/>
            <person name="Quandt C.A."/>
            <person name="Sperisen C."/>
            <person name="Tritt A."/>
            <person name="Tisserant E."/>
            <person name="Crous P.W."/>
            <person name="Henrissat B."/>
            <person name="Nehls U."/>
            <person name="Egli S."/>
            <person name="Spatafora J.W."/>
            <person name="Grigoriev I.V."/>
            <person name="Martin F.M."/>
        </authorList>
    </citation>
    <scope>NUCLEOTIDE SEQUENCE [LARGE SCALE GENOMIC DNA]</scope>
    <source>
        <strain evidence="11 12">CBS 459.81</strain>
    </source>
</reference>
<feature type="chain" id="PRO_5034331594" description="Peptidase M43 pregnancy-associated plasma-A domain-containing protein" evidence="9">
    <location>
        <begin position="20"/>
        <end position="284"/>
    </location>
</feature>
<keyword evidence="4 9" id="KW-0732">Signal</keyword>
<dbReference type="Pfam" id="PF05572">
    <property type="entry name" value="Peptidase_M43"/>
    <property type="match status" value="1"/>
</dbReference>
<evidence type="ECO:0000256" key="6">
    <source>
        <dbReference type="ARBA" id="ARBA00022833"/>
    </source>
</evidence>
<evidence type="ECO:0000256" key="1">
    <source>
        <dbReference type="ARBA" id="ARBA00008721"/>
    </source>
</evidence>
<keyword evidence="6" id="KW-0862">Zinc</keyword>
<dbReference type="SUPFAM" id="SSF55486">
    <property type="entry name" value="Metalloproteases ('zincins'), catalytic domain"/>
    <property type="match status" value="1"/>
</dbReference>
<protein>
    <recommendedName>
        <fullName evidence="10">Peptidase M43 pregnancy-associated plasma-A domain-containing protein</fullName>
    </recommendedName>
</protein>
<dbReference type="GO" id="GO:0046872">
    <property type="term" value="F:metal ion binding"/>
    <property type="evidence" value="ECO:0007669"/>
    <property type="project" value="UniProtKB-KW"/>
</dbReference>
<organism evidence="11 12">
    <name type="scientific">Lepidopterella palustris CBS 459.81</name>
    <dbReference type="NCBI Taxonomy" id="1314670"/>
    <lineage>
        <taxon>Eukaryota</taxon>
        <taxon>Fungi</taxon>
        <taxon>Dikarya</taxon>
        <taxon>Ascomycota</taxon>
        <taxon>Pezizomycotina</taxon>
        <taxon>Dothideomycetes</taxon>
        <taxon>Pleosporomycetidae</taxon>
        <taxon>Mytilinidiales</taxon>
        <taxon>Argynnaceae</taxon>
        <taxon>Lepidopterella</taxon>
    </lineage>
</organism>
<dbReference type="GO" id="GO:0006508">
    <property type="term" value="P:proteolysis"/>
    <property type="evidence" value="ECO:0007669"/>
    <property type="project" value="UniProtKB-KW"/>
</dbReference>
<evidence type="ECO:0000256" key="7">
    <source>
        <dbReference type="ARBA" id="ARBA00023049"/>
    </source>
</evidence>
<dbReference type="Proteomes" id="UP000250266">
    <property type="component" value="Unassembled WGS sequence"/>
</dbReference>